<dbReference type="Proteomes" id="UP000325255">
    <property type="component" value="Unassembled WGS sequence"/>
</dbReference>
<gene>
    <name evidence="3" type="ORF">F1189_03360</name>
</gene>
<protein>
    <submittedName>
        <fullName evidence="3">Response regulator</fullName>
    </submittedName>
</protein>
<sequence length="165" mass="17239">MRPSIAGGEPGAERNDPFSLRILLVEDDLLVSTTEEELLGEMGHQVIARATNAREALEAAARDCPDVALVDIRLADGDSGLDVARALLSRFQVRSIFVSGSLLAGDGGGSFQGTFPIALVYKPFTMSSLRTALVLAGDVLRNAGAPLAHQPRALAGNQAAARCIG</sequence>
<dbReference type="Pfam" id="PF00072">
    <property type="entry name" value="Response_reg"/>
    <property type="match status" value="1"/>
</dbReference>
<dbReference type="EMBL" id="VWPK01000004">
    <property type="protein sequence ID" value="KAA5613827.1"/>
    <property type="molecule type" value="Genomic_DNA"/>
</dbReference>
<evidence type="ECO:0000313" key="4">
    <source>
        <dbReference type="Proteomes" id="UP000325255"/>
    </source>
</evidence>
<feature type="modified residue" description="4-aspartylphosphate" evidence="1">
    <location>
        <position position="71"/>
    </location>
</feature>
<keyword evidence="4" id="KW-1185">Reference proteome</keyword>
<evidence type="ECO:0000256" key="1">
    <source>
        <dbReference type="PROSITE-ProRule" id="PRU00169"/>
    </source>
</evidence>
<dbReference type="SMART" id="SM00448">
    <property type="entry name" value="REC"/>
    <property type="match status" value="1"/>
</dbReference>
<dbReference type="OrthoDB" id="7060229at2"/>
<dbReference type="SUPFAM" id="SSF52172">
    <property type="entry name" value="CheY-like"/>
    <property type="match status" value="1"/>
</dbReference>
<name>A0A5M6J181_9PROT</name>
<evidence type="ECO:0000259" key="2">
    <source>
        <dbReference type="PROSITE" id="PS50110"/>
    </source>
</evidence>
<dbReference type="AlphaFoldDB" id="A0A5M6J181"/>
<dbReference type="GO" id="GO:0000160">
    <property type="term" value="P:phosphorelay signal transduction system"/>
    <property type="evidence" value="ECO:0007669"/>
    <property type="project" value="InterPro"/>
</dbReference>
<dbReference type="RefSeq" id="WP_150039210.1">
    <property type="nucleotide sequence ID" value="NZ_OW485601.1"/>
</dbReference>
<feature type="domain" description="Response regulatory" evidence="2">
    <location>
        <begin position="21"/>
        <end position="137"/>
    </location>
</feature>
<accession>A0A5M6J181</accession>
<dbReference type="PROSITE" id="PS50110">
    <property type="entry name" value="RESPONSE_REGULATORY"/>
    <property type="match status" value="1"/>
</dbReference>
<evidence type="ECO:0000313" key="3">
    <source>
        <dbReference type="EMBL" id="KAA5613827.1"/>
    </source>
</evidence>
<dbReference type="Gene3D" id="3.40.50.2300">
    <property type="match status" value="1"/>
</dbReference>
<dbReference type="InterPro" id="IPR001789">
    <property type="entry name" value="Sig_transdc_resp-reg_receiver"/>
</dbReference>
<reference evidence="3 4" key="1">
    <citation type="submission" date="2019-09" db="EMBL/GenBank/DDBJ databases">
        <title>Genome sequence of Rhodovastum atsumiense, a diverse member of the Acetobacteraceae family of non-sulfur purple photosynthetic bacteria.</title>
        <authorList>
            <person name="Meyer T."/>
            <person name="Kyndt J."/>
        </authorList>
    </citation>
    <scope>NUCLEOTIDE SEQUENCE [LARGE SCALE GENOMIC DNA]</scope>
    <source>
        <strain evidence="3 4">DSM 21279</strain>
    </source>
</reference>
<comment type="caution">
    <text evidence="3">The sequence shown here is derived from an EMBL/GenBank/DDBJ whole genome shotgun (WGS) entry which is preliminary data.</text>
</comment>
<dbReference type="InterPro" id="IPR011006">
    <property type="entry name" value="CheY-like_superfamily"/>
</dbReference>
<keyword evidence="1" id="KW-0597">Phosphoprotein</keyword>
<organism evidence="3 4">
    <name type="scientific">Rhodovastum atsumiense</name>
    <dbReference type="NCBI Taxonomy" id="504468"/>
    <lineage>
        <taxon>Bacteria</taxon>
        <taxon>Pseudomonadati</taxon>
        <taxon>Pseudomonadota</taxon>
        <taxon>Alphaproteobacteria</taxon>
        <taxon>Acetobacterales</taxon>
        <taxon>Acetobacteraceae</taxon>
        <taxon>Rhodovastum</taxon>
    </lineage>
</organism>
<proteinExistence type="predicted"/>